<organism evidence="2 3">
    <name type="scientific">Escherichia coli</name>
    <dbReference type="NCBI Taxonomy" id="562"/>
    <lineage>
        <taxon>Bacteria</taxon>
        <taxon>Pseudomonadati</taxon>
        <taxon>Pseudomonadota</taxon>
        <taxon>Gammaproteobacteria</taxon>
        <taxon>Enterobacterales</taxon>
        <taxon>Enterobacteriaceae</taxon>
        <taxon>Escherichia</taxon>
    </lineage>
</organism>
<dbReference type="EMBL" id="UGEB01000001">
    <property type="protein sequence ID" value="STK93617.1"/>
    <property type="molecule type" value="Genomic_DNA"/>
</dbReference>
<feature type="chain" id="PRO_5016805364" description="Secreted protein" evidence="1">
    <location>
        <begin position="19"/>
        <end position="118"/>
    </location>
</feature>
<feature type="signal peptide" evidence="1">
    <location>
        <begin position="1"/>
        <end position="18"/>
    </location>
</feature>
<keyword evidence="1" id="KW-0732">Signal</keyword>
<proteinExistence type="predicted"/>
<dbReference type="Proteomes" id="UP000255543">
    <property type="component" value="Unassembled WGS sequence"/>
</dbReference>
<protein>
    <recommendedName>
        <fullName evidence="4">Secreted protein</fullName>
    </recommendedName>
</protein>
<evidence type="ECO:0000313" key="2">
    <source>
        <dbReference type="EMBL" id="STK93617.1"/>
    </source>
</evidence>
<evidence type="ECO:0000313" key="3">
    <source>
        <dbReference type="Proteomes" id="UP000255543"/>
    </source>
</evidence>
<evidence type="ECO:0008006" key="4">
    <source>
        <dbReference type="Google" id="ProtNLM"/>
    </source>
</evidence>
<gene>
    <name evidence="2" type="ORF">NCTC8179_04336</name>
</gene>
<sequence length="118" mass="13292">MKRWIFSLLALVSVGVSANTITMQCGNFRMDAIPDSLFKINGETVTSQKVKMLGKDGTGMQIKMDLMPAKDGNNYGFEYIHRPGTKTRFLNVQLLQNSMDAPKIIGSFRVRSCWLIEK</sequence>
<accession>A0A377A3F2</accession>
<evidence type="ECO:0000256" key="1">
    <source>
        <dbReference type="SAM" id="SignalP"/>
    </source>
</evidence>
<name>A0A377A3F2_ECOLX</name>
<reference evidence="2 3" key="1">
    <citation type="submission" date="2018-06" db="EMBL/GenBank/DDBJ databases">
        <authorList>
            <consortium name="Pathogen Informatics"/>
            <person name="Doyle S."/>
        </authorList>
    </citation>
    <scope>NUCLEOTIDE SEQUENCE [LARGE SCALE GENOMIC DNA]</scope>
    <source>
        <strain evidence="2 3">NCTC8179</strain>
    </source>
</reference>
<dbReference type="AlphaFoldDB" id="A0A377A3F2"/>